<keyword evidence="2 6" id="KW-0808">Transferase</keyword>
<evidence type="ECO:0000256" key="1">
    <source>
        <dbReference type="ARBA" id="ARBA00022676"/>
    </source>
</evidence>
<protein>
    <recommendedName>
        <fullName evidence="6">Queuine tRNA-ribosyltransferase catalytic subunit 1</fullName>
        <ecNumber evidence="6">2.4.2.64</ecNumber>
    </recommendedName>
    <alternativeName>
        <fullName evidence="6">Guanine insertion enzyme</fullName>
    </alternativeName>
    <alternativeName>
        <fullName evidence="6">tRNA-guanine transglycosylase</fullName>
    </alternativeName>
</protein>
<dbReference type="PANTHER" id="PTHR43530:SF1">
    <property type="entry name" value="QUEUINE TRNA-RIBOSYLTRANSFERASE CATALYTIC SUBUNIT 1"/>
    <property type="match status" value="1"/>
</dbReference>
<dbReference type="HAMAP" id="MF_00168">
    <property type="entry name" value="Q_tRNA_Tgt"/>
    <property type="match status" value="1"/>
</dbReference>
<evidence type="ECO:0000313" key="8">
    <source>
        <dbReference type="EMBL" id="CAD1826321.1"/>
    </source>
</evidence>
<dbReference type="InterPro" id="IPR004803">
    <property type="entry name" value="TGT"/>
</dbReference>
<dbReference type="GO" id="GO:0006400">
    <property type="term" value="P:tRNA modification"/>
    <property type="evidence" value="ECO:0007669"/>
    <property type="project" value="InterPro"/>
</dbReference>
<keyword evidence="5 6" id="KW-0862">Zinc</keyword>
<comment type="catalytic activity">
    <reaction evidence="6">
        <text>guanosine(34) in tRNA + queuine = queuosine(34) in tRNA + guanine</text>
        <dbReference type="Rhea" id="RHEA:16633"/>
        <dbReference type="Rhea" id="RHEA-COMP:10341"/>
        <dbReference type="Rhea" id="RHEA-COMP:18571"/>
        <dbReference type="ChEBI" id="CHEBI:16235"/>
        <dbReference type="ChEBI" id="CHEBI:17433"/>
        <dbReference type="ChEBI" id="CHEBI:74269"/>
        <dbReference type="ChEBI" id="CHEBI:194431"/>
        <dbReference type="EC" id="2.4.2.64"/>
    </reaction>
</comment>
<keyword evidence="6" id="KW-0963">Cytoplasm</keyword>
<feature type="region of interest" description="RNA binding; important for wobble base 34 recognition" evidence="6">
    <location>
        <begin position="271"/>
        <end position="275"/>
    </location>
</feature>
<evidence type="ECO:0000256" key="3">
    <source>
        <dbReference type="ARBA" id="ARBA00022694"/>
    </source>
</evidence>
<reference evidence="8" key="1">
    <citation type="submission" date="2020-07" db="EMBL/GenBank/DDBJ databases">
        <authorList>
            <person name="Lin J."/>
        </authorList>
    </citation>
    <scope>NUCLEOTIDE SEQUENCE</scope>
</reference>
<dbReference type="InterPro" id="IPR036511">
    <property type="entry name" value="TGT-like_sf"/>
</dbReference>
<dbReference type="Pfam" id="PF01702">
    <property type="entry name" value="TGT"/>
    <property type="match status" value="2"/>
</dbReference>
<feature type="binding site" evidence="6">
    <location>
        <position position="216"/>
    </location>
    <ligand>
        <name>substrate</name>
    </ligand>
</feature>
<comment type="subcellular location">
    <subcellularLocation>
        <location evidence="6">Cytoplasm</location>
    </subcellularLocation>
</comment>
<feature type="binding site" evidence="6">
    <location>
        <position position="334"/>
    </location>
    <ligand>
        <name>Zn(2+)</name>
        <dbReference type="ChEBI" id="CHEBI:29105"/>
    </ligand>
</feature>
<comment type="similarity">
    <text evidence="6">Belongs to the queuine tRNA-ribosyltransferase family.</text>
</comment>
<dbReference type="NCBIfam" id="TIGR00449">
    <property type="entry name" value="tgt_general"/>
    <property type="match status" value="2"/>
</dbReference>
<evidence type="ECO:0000256" key="2">
    <source>
        <dbReference type="ARBA" id="ARBA00022679"/>
    </source>
</evidence>
<feature type="binding site" evidence="6">
    <location>
        <position position="306"/>
    </location>
    <ligand>
        <name>Zn(2+)</name>
        <dbReference type="ChEBI" id="CHEBI:29105"/>
    </ligand>
</feature>
<keyword evidence="4 6" id="KW-0479">Metal-binding</keyword>
<organism evidence="8">
    <name type="scientific">Ananas comosus var. bracteatus</name>
    <name type="common">red pineapple</name>
    <dbReference type="NCBI Taxonomy" id="296719"/>
    <lineage>
        <taxon>Eukaryota</taxon>
        <taxon>Viridiplantae</taxon>
        <taxon>Streptophyta</taxon>
        <taxon>Embryophyta</taxon>
        <taxon>Tracheophyta</taxon>
        <taxon>Spermatophyta</taxon>
        <taxon>Magnoliopsida</taxon>
        <taxon>Liliopsida</taxon>
        <taxon>Poales</taxon>
        <taxon>Bromeliaceae</taxon>
        <taxon>Bromelioideae</taxon>
        <taxon>Ananas</taxon>
    </lineage>
</organism>
<keyword evidence="1 6" id="KW-0328">Glycosyltransferase</keyword>
<gene>
    <name evidence="8" type="ORF">CB5_LOCUS9532</name>
</gene>
<dbReference type="GO" id="GO:0046872">
    <property type="term" value="F:metal ion binding"/>
    <property type="evidence" value="ECO:0007669"/>
    <property type="project" value="UniProtKB-KW"/>
</dbReference>
<dbReference type="Gene3D" id="3.20.20.105">
    <property type="entry name" value="Queuine tRNA-ribosyltransferase-like"/>
    <property type="match status" value="1"/>
</dbReference>
<dbReference type="GO" id="GO:0005829">
    <property type="term" value="C:cytosol"/>
    <property type="evidence" value="ECO:0007669"/>
    <property type="project" value="TreeGrafter"/>
</dbReference>
<name>A0A6V7P664_ANACO</name>
<evidence type="ECO:0000256" key="5">
    <source>
        <dbReference type="ARBA" id="ARBA00022833"/>
    </source>
</evidence>
<dbReference type="GO" id="GO:0008479">
    <property type="term" value="F:tRNA-guanosine(34) queuine transglycosylase activity"/>
    <property type="evidence" value="ECO:0007669"/>
    <property type="project" value="UniProtKB-UniRule"/>
</dbReference>
<comment type="cofactor">
    <cofactor evidence="6">
        <name>Zn(2+)</name>
        <dbReference type="ChEBI" id="CHEBI:29105"/>
    </cofactor>
</comment>
<feature type="binding site" evidence="6">
    <location>
        <position position="309"/>
    </location>
    <ligand>
        <name>Zn(2+)</name>
        <dbReference type="ChEBI" id="CHEBI:29105"/>
    </ligand>
</feature>
<dbReference type="PANTHER" id="PTHR43530">
    <property type="entry name" value="QUEUINE TRNA-RIBOSYLTRANSFERASE CATALYTIC SUBUNIT 1"/>
    <property type="match status" value="1"/>
</dbReference>
<proteinExistence type="inferred from homology"/>
<feature type="active site" description="Nucleophile" evidence="6">
    <location>
        <position position="266"/>
    </location>
</feature>
<comment type="function">
    <text evidence="6">Catalytic subunit of the queuine tRNA-ribosyltransferase (TGT) that catalyzes the base-exchange of a guanine (G) residue with queuine (Q) at position 34 (anticodon wobble position) in tRNAs with GU(N) anticodons (tRNA-Asp, -Asn, -His and -Tyr), resulting in the hypermodified nucleoside queuosine (7-(((4,5-cis-dihydroxy-2-cyclopenten-1-yl)amino)methyl)-7-deazaguanosine). Catalysis occurs through a double-displacement mechanism. The nucleophile active site attacks the C1' of nucleotide 34 to detach the guanine base from the RNA, forming a covalent enzyme-RNA intermediate. The proton acceptor active site deprotonates the incoming queuine, allowing a nucleophilic attack on the C1' of the ribose to form the product.</text>
</comment>
<feature type="binding site" evidence="6">
    <location>
        <position position="146"/>
    </location>
    <ligand>
        <name>substrate</name>
    </ligand>
</feature>
<comment type="subunit">
    <text evidence="6">Heterodimer of a catalytic subunit and an accessory subunit.</text>
</comment>
<evidence type="ECO:0000256" key="4">
    <source>
        <dbReference type="ARBA" id="ARBA00022723"/>
    </source>
</evidence>
<feature type="domain" description="tRNA-guanine(15) transglycosylase-like" evidence="7">
    <location>
        <begin position="38"/>
        <end position="101"/>
    </location>
</feature>
<dbReference type="EC" id="2.4.2.64" evidence="6"/>
<feature type="region of interest" description="RNA binding" evidence="6">
    <location>
        <begin position="247"/>
        <end position="253"/>
    </location>
</feature>
<sequence length="398" mass="43920">MHGWTWWTGVRHHGNSLTAVIKSPNGVSFDLVVGRFNRARAAQLTLPHFVCQTPLFMPVGTQGTIKGLTNNQLEEIGCQIILGNTYHLALRPGADLIDEWGAFTTDITEKGVTFQSPVDGKPMLLTPEESIQIQNKIGADIIMALDDVVKTTITGPRIEEAMYRTLRWMDRCIAAHQKPETQNLFGIVQGGLDPVLRDICVRGLVERNLPGYAIGGLAGGEDKDSFWRVVAQCTAALPEDKPRYVMGVGYPLDIVVCSALGADMYDCVYPTRTARFGTALIPEGVLKLKNRAMANDERPIDPTCPCMVCKTYTRAYLHCLVTKDAMGSQLLSYHNLSYMMKLSRDLHTSIVEGCFPEFVRGFLRTQFPKGDVPEWVCNAMEVAGIDISSCCASFSPSH</sequence>
<dbReference type="AlphaFoldDB" id="A0A6V7P664"/>
<evidence type="ECO:0000259" key="7">
    <source>
        <dbReference type="Pfam" id="PF01702"/>
    </source>
</evidence>
<feature type="domain" description="tRNA-guanine(15) transglycosylase-like" evidence="7">
    <location>
        <begin position="105"/>
        <end position="366"/>
    </location>
</feature>
<comment type="caution">
    <text evidence="6">Lacks conserved residue(s) required for the propagation of feature annotation.</text>
</comment>
<keyword evidence="3 6" id="KW-0819">tRNA processing</keyword>
<dbReference type="InterPro" id="IPR002616">
    <property type="entry name" value="tRNA_ribo_trans-like"/>
</dbReference>
<dbReference type="SUPFAM" id="SSF51713">
    <property type="entry name" value="tRNA-guanine transglycosylase"/>
    <property type="match status" value="1"/>
</dbReference>
<evidence type="ECO:0000256" key="6">
    <source>
        <dbReference type="HAMAP-Rule" id="MF_03218"/>
    </source>
</evidence>
<dbReference type="EMBL" id="LR862145">
    <property type="protein sequence ID" value="CAD1826321.1"/>
    <property type="molecule type" value="Genomic_DNA"/>
</dbReference>
<feature type="binding site" evidence="6">
    <location>
        <position position="189"/>
    </location>
    <ligand>
        <name>substrate</name>
    </ligand>
</feature>
<feature type="binding site" evidence="6">
    <location>
        <position position="304"/>
    </location>
    <ligand>
        <name>Zn(2+)</name>
        <dbReference type="ChEBI" id="CHEBI:29105"/>
    </ligand>
</feature>
<accession>A0A6V7P664</accession>